<dbReference type="RefSeq" id="WP_124397789.1">
    <property type="nucleotide sequence ID" value="NZ_BHZE01000010.1"/>
</dbReference>
<keyword evidence="1" id="KW-0812">Transmembrane</keyword>
<name>A0A401XL49_9FLAO</name>
<accession>A0A401XL49</accession>
<comment type="caution">
    <text evidence="2">The sequence shown here is derived from an EMBL/GenBank/DDBJ whole genome shotgun (WGS) entry which is preliminary data.</text>
</comment>
<dbReference type="AlphaFoldDB" id="A0A401XL49"/>
<proteinExistence type="predicted"/>
<organism evidence="2 3">
    <name type="scientific">Thermaurantimonas aggregans</name>
    <dbReference type="NCBI Taxonomy" id="2173829"/>
    <lineage>
        <taxon>Bacteria</taxon>
        <taxon>Pseudomonadati</taxon>
        <taxon>Bacteroidota</taxon>
        <taxon>Flavobacteriia</taxon>
        <taxon>Flavobacteriales</taxon>
        <taxon>Schleiferiaceae</taxon>
        <taxon>Thermaurantimonas</taxon>
    </lineage>
</organism>
<dbReference type="Proteomes" id="UP000286715">
    <property type="component" value="Unassembled WGS sequence"/>
</dbReference>
<sequence>MIKTWHYKLLGAIVGLIGGLVYYYKVGCMGSCAIWSNPFISAGYGSLLGYLGISMFVDSKKEPSKNDSSQS</sequence>
<evidence type="ECO:0000256" key="1">
    <source>
        <dbReference type="SAM" id="Phobius"/>
    </source>
</evidence>
<gene>
    <name evidence="2" type="ORF">JCM31826_12050</name>
</gene>
<evidence type="ECO:0000313" key="2">
    <source>
        <dbReference type="EMBL" id="GCD77723.1"/>
    </source>
</evidence>
<keyword evidence="1" id="KW-0472">Membrane</keyword>
<feature type="transmembrane region" description="Helical" evidence="1">
    <location>
        <begin position="39"/>
        <end position="57"/>
    </location>
</feature>
<keyword evidence="1" id="KW-1133">Transmembrane helix</keyword>
<feature type="transmembrane region" description="Helical" evidence="1">
    <location>
        <begin position="7"/>
        <end position="24"/>
    </location>
</feature>
<keyword evidence="3" id="KW-1185">Reference proteome</keyword>
<reference evidence="2 3" key="1">
    <citation type="submission" date="2018-11" db="EMBL/GenBank/DDBJ databases">
        <title>Schleiferia aggregans sp. nov., a moderately thermophilic heterotrophic bacterium isolated from microbial mats at a terrestrial hot spring.</title>
        <authorList>
            <person name="Iino T."/>
            <person name="Ohkuma M."/>
            <person name="Haruta S."/>
        </authorList>
    </citation>
    <scope>NUCLEOTIDE SEQUENCE [LARGE SCALE GENOMIC DNA]</scope>
    <source>
        <strain evidence="2 3">LA</strain>
    </source>
</reference>
<protein>
    <submittedName>
        <fullName evidence="2">Uncharacterized protein</fullName>
    </submittedName>
</protein>
<dbReference type="EMBL" id="BHZE01000010">
    <property type="protein sequence ID" value="GCD77723.1"/>
    <property type="molecule type" value="Genomic_DNA"/>
</dbReference>
<evidence type="ECO:0000313" key="3">
    <source>
        <dbReference type="Proteomes" id="UP000286715"/>
    </source>
</evidence>